<gene>
    <name evidence="3" type="ORF">C8D82_11484</name>
    <name evidence="2" type="ORF">HF882_17120</name>
</gene>
<dbReference type="EMBL" id="QEKH01000014">
    <property type="protein sequence ID" value="PVY41470.1"/>
    <property type="molecule type" value="Genomic_DNA"/>
</dbReference>
<organism evidence="3 4">
    <name type="scientific">Victivallis vadensis</name>
    <dbReference type="NCBI Taxonomy" id="172901"/>
    <lineage>
        <taxon>Bacteria</taxon>
        <taxon>Pseudomonadati</taxon>
        <taxon>Lentisphaerota</taxon>
        <taxon>Lentisphaeria</taxon>
        <taxon>Victivallales</taxon>
        <taxon>Victivallaceae</taxon>
        <taxon>Victivallis</taxon>
    </lineage>
</organism>
<dbReference type="Pfam" id="PF10825">
    <property type="entry name" value="DUF2752"/>
    <property type="match status" value="1"/>
</dbReference>
<dbReference type="RefSeq" id="WP_116884124.1">
    <property type="nucleotide sequence ID" value="NZ_JABAEW010000042.1"/>
</dbReference>
<keyword evidence="1" id="KW-0472">Membrane</keyword>
<dbReference type="Proteomes" id="UP000576225">
    <property type="component" value="Unassembled WGS sequence"/>
</dbReference>
<proteinExistence type="predicted"/>
<dbReference type="EMBL" id="JABAEW010000042">
    <property type="protein sequence ID" value="NMD88310.1"/>
    <property type="molecule type" value="Genomic_DNA"/>
</dbReference>
<dbReference type="GeneID" id="78295435"/>
<dbReference type="Proteomes" id="UP000245959">
    <property type="component" value="Unassembled WGS sequence"/>
</dbReference>
<reference evidence="2 5" key="2">
    <citation type="submission" date="2020-04" db="EMBL/GenBank/DDBJ databases">
        <authorList>
            <person name="Hitch T.C.A."/>
            <person name="Wylensek D."/>
            <person name="Clavel T."/>
        </authorList>
    </citation>
    <scope>NUCLEOTIDE SEQUENCE [LARGE SCALE GENOMIC DNA]</scope>
    <source>
        <strain evidence="2 5">COR2-253-APC-1A</strain>
    </source>
</reference>
<keyword evidence="1" id="KW-1133">Transmembrane helix</keyword>
<reference evidence="3 4" key="1">
    <citation type="submission" date="2018-04" db="EMBL/GenBank/DDBJ databases">
        <title>Genomic Encyclopedia of Type Strains, Phase IV (KMG-IV): sequencing the most valuable type-strain genomes for metagenomic binning, comparative biology and taxonomic classification.</title>
        <authorList>
            <person name="Goeker M."/>
        </authorList>
    </citation>
    <scope>NUCLEOTIDE SEQUENCE [LARGE SCALE GENOMIC DNA]</scope>
    <source>
        <strain evidence="3 4">DSM 14823</strain>
    </source>
</reference>
<comment type="caution">
    <text evidence="3">The sequence shown here is derived from an EMBL/GenBank/DDBJ whole genome shotgun (WGS) entry which is preliminary data.</text>
</comment>
<dbReference type="InterPro" id="IPR021215">
    <property type="entry name" value="DUF2752"/>
</dbReference>
<feature type="transmembrane region" description="Helical" evidence="1">
    <location>
        <begin position="12"/>
        <end position="31"/>
    </location>
</feature>
<evidence type="ECO:0000313" key="3">
    <source>
        <dbReference type="EMBL" id="PVY41470.1"/>
    </source>
</evidence>
<accession>A0A2U1AYG8</accession>
<evidence type="ECO:0000313" key="5">
    <source>
        <dbReference type="Proteomes" id="UP000576225"/>
    </source>
</evidence>
<sequence length="130" mass="14417">MNIRQPLSLKHPLVLAAGAAAAAAGAVLLYFSPPGRSWYLPPCPLHELTGLYCSGCGTTRSFYALLHGRFAEAATWNLLLYPALLLVALLLFRPRLALNRYLCVSVLAVILIYWVLRNLPWYPFTLLAPH</sequence>
<protein>
    <submittedName>
        <fullName evidence="2">DUF2752 domain-containing protein</fullName>
    </submittedName>
</protein>
<keyword evidence="1" id="KW-0812">Transmembrane</keyword>
<evidence type="ECO:0000313" key="2">
    <source>
        <dbReference type="EMBL" id="NMD88310.1"/>
    </source>
</evidence>
<feature type="transmembrane region" description="Helical" evidence="1">
    <location>
        <begin position="73"/>
        <end position="91"/>
    </location>
</feature>
<evidence type="ECO:0000313" key="4">
    <source>
        <dbReference type="Proteomes" id="UP000245959"/>
    </source>
</evidence>
<name>A0A2U1AYG8_9BACT</name>
<keyword evidence="4" id="KW-1185">Reference proteome</keyword>
<dbReference type="AlphaFoldDB" id="A0A2U1AYG8"/>
<feature type="transmembrane region" description="Helical" evidence="1">
    <location>
        <begin position="98"/>
        <end position="116"/>
    </location>
</feature>
<evidence type="ECO:0000256" key="1">
    <source>
        <dbReference type="SAM" id="Phobius"/>
    </source>
</evidence>